<evidence type="ECO:0000256" key="1">
    <source>
        <dbReference type="SAM" id="MobiDB-lite"/>
    </source>
</evidence>
<dbReference type="EMBL" id="BAAAKJ010000499">
    <property type="protein sequence ID" value="GAA1414761.1"/>
    <property type="molecule type" value="Genomic_DNA"/>
</dbReference>
<gene>
    <name evidence="2" type="ORF">GCM10009639_68580</name>
</gene>
<evidence type="ECO:0000313" key="2">
    <source>
        <dbReference type="EMBL" id="GAA1414761.1"/>
    </source>
</evidence>
<name>A0ABN1YIH1_9ACTN</name>
<reference evidence="2 3" key="1">
    <citation type="journal article" date="2019" name="Int. J. Syst. Evol. Microbiol.">
        <title>The Global Catalogue of Microorganisms (GCM) 10K type strain sequencing project: providing services to taxonomists for standard genome sequencing and annotation.</title>
        <authorList>
            <consortium name="The Broad Institute Genomics Platform"/>
            <consortium name="The Broad Institute Genome Sequencing Center for Infectious Disease"/>
            <person name="Wu L."/>
            <person name="Ma J."/>
        </authorList>
    </citation>
    <scope>NUCLEOTIDE SEQUENCE [LARGE SCALE GENOMIC DNA]</scope>
    <source>
        <strain evidence="2 3">JCM 12393</strain>
    </source>
</reference>
<sequence length="118" mass="12877">MVQQTTVSQQALQDVRTQIEAKYEAMKATAMYIEDINTAIRDSFEGAASTTFQNNINSWLEQYAAVSRDYDAFHAKFGDTSQIFTATGDHTETVAKNSLGGGTGPADYVEGVLNPKSK</sequence>
<keyword evidence="3" id="KW-1185">Reference proteome</keyword>
<organism evidence="2 3">
    <name type="scientific">Kitasatospora putterlickiae</name>
    <dbReference type="NCBI Taxonomy" id="221725"/>
    <lineage>
        <taxon>Bacteria</taxon>
        <taxon>Bacillati</taxon>
        <taxon>Actinomycetota</taxon>
        <taxon>Actinomycetes</taxon>
        <taxon>Kitasatosporales</taxon>
        <taxon>Streptomycetaceae</taxon>
        <taxon>Kitasatospora</taxon>
    </lineage>
</organism>
<proteinExistence type="predicted"/>
<comment type="caution">
    <text evidence="2">The sequence shown here is derived from an EMBL/GenBank/DDBJ whole genome shotgun (WGS) entry which is preliminary data.</text>
</comment>
<dbReference type="Gene3D" id="1.10.287.1060">
    <property type="entry name" value="ESAT-6-like"/>
    <property type="match status" value="1"/>
</dbReference>
<evidence type="ECO:0008006" key="4">
    <source>
        <dbReference type="Google" id="ProtNLM"/>
    </source>
</evidence>
<protein>
    <recommendedName>
        <fullName evidence="4">WXG100 family type VII secretion target</fullName>
    </recommendedName>
</protein>
<dbReference type="InterPro" id="IPR036689">
    <property type="entry name" value="ESAT-6-like_sf"/>
</dbReference>
<dbReference type="SUPFAM" id="SSF140453">
    <property type="entry name" value="EsxAB dimer-like"/>
    <property type="match status" value="1"/>
</dbReference>
<dbReference type="Proteomes" id="UP001499863">
    <property type="component" value="Unassembled WGS sequence"/>
</dbReference>
<dbReference type="RefSeq" id="WP_344345402.1">
    <property type="nucleotide sequence ID" value="NZ_BAAAKJ010000499.1"/>
</dbReference>
<evidence type="ECO:0000313" key="3">
    <source>
        <dbReference type="Proteomes" id="UP001499863"/>
    </source>
</evidence>
<feature type="region of interest" description="Disordered" evidence="1">
    <location>
        <begin position="95"/>
        <end position="118"/>
    </location>
</feature>
<accession>A0ABN1YIH1</accession>